<dbReference type="SUPFAM" id="SSF52540">
    <property type="entry name" value="P-loop containing nucleoside triphosphate hydrolases"/>
    <property type="match status" value="1"/>
</dbReference>
<reference evidence="1 4" key="4">
    <citation type="journal article" date="2024" name="Microbiol. Resour. Announc.">
        <title>Genome annotations for the ascomycete fungi Trichoderma harzianum, Trichoderma aggressivum, and Purpureocillium lilacinum.</title>
        <authorList>
            <person name="Beijen E.P.W."/>
            <person name="Ohm R.A."/>
        </authorList>
    </citation>
    <scope>NUCLEOTIDE SEQUENCE [LARGE SCALE GENOMIC DNA]</scope>
    <source>
        <strain evidence="1 4">CBS 150709</strain>
    </source>
</reference>
<reference evidence="2" key="1">
    <citation type="submission" date="2015-05" db="EMBL/GenBank/DDBJ databases">
        <authorList>
            <person name="Wang D.B."/>
            <person name="Wang M."/>
        </authorList>
    </citation>
    <scope>NUCLEOTIDE SEQUENCE</scope>
    <source>
        <strain evidence="2">36-1</strain>
    </source>
</reference>
<comment type="caution">
    <text evidence="2">The sequence shown here is derived from an EMBL/GenBank/DDBJ whole genome shotgun (WGS) entry which is preliminary data.</text>
</comment>
<protein>
    <recommendedName>
        <fullName evidence="5">AAA domain-containing protein</fullName>
    </recommendedName>
</protein>
<dbReference type="Gene3D" id="3.40.50.300">
    <property type="entry name" value="P-loop containing nucleotide triphosphate hydrolases"/>
    <property type="match status" value="1"/>
</dbReference>
<accession>A0A2U3E8C8</accession>
<name>A0A2U3E8C8_PURLI</name>
<proteinExistence type="predicted"/>
<sequence length="555" mass="62103">MNCYFETRAETRATSTGLADDRVDRSSDEKQVDCGMIRVRAITAGEVSMPQSASRGYAFASYRIVSSWGRPLLVFRCPFAQYHHATFLRPLRRLRSRILRPVLVFMRYRKPCRLFCTRRVCPFIVLRGPKRICSAPASDGCDETAPAGTTSAMAAPVEVAGVGAGVKLVKALGRRRGVREGRSGERVVNVLRRNREQGEVVGDAWPGLNFQAEVEISRAGSRVHFSLSVAAPTQHSSDSTNSPSNTHPLHCNIAGNETPVVSRQQLRNNGFFNFVPRSCRLRIANSDKDFSQCNPQWYGQTGPGLSNPNWASHSGEVVYPVIRHHESLRCDFMPNKYAVILGPRCLHELFRLQVERIIVMTKPAPHIWINGFPGVGKLTVARELQRLIPGSILVDNHQLIDVVDLPRDHPDYTAQRERVRLEAFDKWVHPQTDAESACGDRVEQLLQTIIFTDCLSDDGIGVAWAQGHQAAASKAGRPFLPVYLTCSRDENLKRVVNPDRTRGGRKKLVDVDVMTRFLDKLFIYKFPELGFEIDTTTIEPLAAARKIVQALERAP</sequence>
<evidence type="ECO:0000313" key="3">
    <source>
        <dbReference type="Proteomes" id="UP000245956"/>
    </source>
</evidence>
<reference evidence="1" key="3">
    <citation type="submission" date="2023-11" db="EMBL/GenBank/DDBJ databases">
        <authorList>
            <person name="Beijen E."/>
            <person name="Ohm R.A."/>
        </authorList>
    </citation>
    <scope>NUCLEOTIDE SEQUENCE</scope>
    <source>
        <strain evidence="1">CBS 150709</strain>
    </source>
</reference>
<evidence type="ECO:0008006" key="5">
    <source>
        <dbReference type="Google" id="ProtNLM"/>
    </source>
</evidence>
<reference evidence="2 3" key="2">
    <citation type="journal article" date="2016" name="Front. Microbiol.">
        <title>Genome and transcriptome sequences reveal the specific parasitism of the nematophagous Purpureocillium lilacinum 36-1.</title>
        <authorList>
            <person name="Xie J."/>
            <person name="Li S."/>
            <person name="Mo C."/>
            <person name="Xiao X."/>
            <person name="Peng D."/>
            <person name="Wang G."/>
            <person name="Xiao Y."/>
        </authorList>
    </citation>
    <scope>NUCLEOTIDE SEQUENCE [LARGE SCALE GENOMIC DNA]</scope>
    <source>
        <strain evidence="2 3">36-1</strain>
    </source>
</reference>
<dbReference type="AlphaFoldDB" id="A0A2U3E8C8"/>
<dbReference type="Proteomes" id="UP001287286">
    <property type="component" value="Unassembled WGS sequence"/>
</dbReference>
<gene>
    <name evidence="2" type="ORF">PCL_12124</name>
    <name evidence="1" type="ORF">Purlil1_5150</name>
</gene>
<dbReference type="InterPro" id="IPR027417">
    <property type="entry name" value="P-loop_NTPase"/>
</dbReference>
<dbReference type="EMBL" id="LCWV01000008">
    <property type="protein sequence ID" value="PWI70756.1"/>
    <property type="molecule type" value="Genomic_DNA"/>
</dbReference>
<dbReference type="EMBL" id="JAWRVI010000015">
    <property type="protein sequence ID" value="KAK4090478.1"/>
    <property type="molecule type" value="Genomic_DNA"/>
</dbReference>
<evidence type="ECO:0000313" key="1">
    <source>
        <dbReference type="EMBL" id="KAK4090478.1"/>
    </source>
</evidence>
<evidence type="ECO:0000313" key="2">
    <source>
        <dbReference type="EMBL" id="PWI70756.1"/>
    </source>
</evidence>
<dbReference type="Pfam" id="PF13238">
    <property type="entry name" value="AAA_18"/>
    <property type="match status" value="1"/>
</dbReference>
<dbReference type="Proteomes" id="UP000245956">
    <property type="component" value="Unassembled WGS sequence"/>
</dbReference>
<organism evidence="2 3">
    <name type="scientific">Purpureocillium lilacinum</name>
    <name type="common">Paecilomyces lilacinus</name>
    <dbReference type="NCBI Taxonomy" id="33203"/>
    <lineage>
        <taxon>Eukaryota</taxon>
        <taxon>Fungi</taxon>
        <taxon>Dikarya</taxon>
        <taxon>Ascomycota</taxon>
        <taxon>Pezizomycotina</taxon>
        <taxon>Sordariomycetes</taxon>
        <taxon>Hypocreomycetidae</taxon>
        <taxon>Hypocreales</taxon>
        <taxon>Ophiocordycipitaceae</taxon>
        <taxon>Purpureocillium</taxon>
    </lineage>
</organism>
<keyword evidence="4" id="KW-1185">Reference proteome</keyword>
<evidence type="ECO:0000313" key="4">
    <source>
        <dbReference type="Proteomes" id="UP001287286"/>
    </source>
</evidence>